<reference evidence="6 7" key="2">
    <citation type="journal article" date="2016" name="Infect. Immun.">
        <title>Helicobacter saguini, a Novel Helicobacter Isolated from Cotton-Top Tamarins with Ulcerative Colitis, Has Proinflammatory Properties and Induces Typhlocolitis and Dysplasia in Gnotobiotic IL-10-/- Mice.</title>
        <authorList>
            <person name="Shen Z."/>
            <person name="Mannion A."/>
            <person name="Whary M.T."/>
            <person name="Muthupalani S."/>
            <person name="Sheh A."/>
            <person name="Feng Y."/>
            <person name="Gong G."/>
            <person name="Vandamme P."/>
            <person name="Holcombe H.R."/>
            <person name="Paster B.J."/>
            <person name="Fox J.G."/>
        </authorList>
    </citation>
    <scope>NUCLEOTIDE SEQUENCE [LARGE SCALE GENOMIC DNA]</scope>
    <source>
        <strain evidence="6 7">MIT 97-6194</strain>
    </source>
</reference>
<accession>A0A347W432</accession>
<name>A0A347W432_9HELI</name>
<dbReference type="OrthoDB" id="9814623at2"/>
<dbReference type="InterPro" id="IPR050093">
    <property type="entry name" value="ABC_SmlMolc_Importer"/>
</dbReference>
<dbReference type="AlphaFoldDB" id="A0A347W432"/>
<dbReference type="CDD" id="cd03293">
    <property type="entry name" value="ABC_NrtD_SsuB_transporters"/>
    <property type="match status" value="1"/>
</dbReference>
<dbReference type="SMART" id="SM00382">
    <property type="entry name" value="AAA"/>
    <property type="match status" value="1"/>
</dbReference>
<dbReference type="GO" id="GO:0016887">
    <property type="term" value="F:ATP hydrolysis activity"/>
    <property type="evidence" value="ECO:0007669"/>
    <property type="project" value="InterPro"/>
</dbReference>
<dbReference type="PANTHER" id="PTHR42781">
    <property type="entry name" value="SPERMIDINE/PUTRESCINE IMPORT ATP-BINDING PROTEIN POTA"/>
    <property type="match status" value="1"/>
</dbReference>
<dbReference type="PROSITE" id="PS50893">
    <property type="entry name" value="ABC_TRANSPORTER_2"/>
    <property type="match status" value="1"/>
</dbReference>
<dbReference type="Proteomes" id="UP000477070">
    <property type="component" value="Unassembled WGS sequence"/>
</dbReference>
<evidence type="ECO:0000313" key="8">
    <source>
        <dbReference type="Proteomes" id="UP000477070"/>
    </source>
</evidence>
<dbReference type="PANTHER" id="PTHR42781:SF8">
    <property type="entry name" value="BICARBONATE TRANSPORT ATP-BINDING PROTEIN CMPC"/>
    <property type="match status" value="1"/>
</dbReference>
<evidence type="ECO:0000313" key="5">
    <source>
        <dbReference type="EMBL" id="MWV69673.1"/>
    </source>
</evidence>
<reference evidence="6 7" key="1">
    <citation type="journal article" date="2014" name="Genome Announc.">
        <title>Draft genome sequences of eight enterohepatic helicobacter species isolated from both laboratory and wild rodents.</title>
        <authorList>
            <person name="Sheh A."/>
            <person name="Shen Z."/>
            <person name="Fox J.G."/>
        </authorList>
    </citation>
    <scope>NUCLEOTIDE SEQUENCE [LARGE SCALE GENOMIC DNA]</scope>
    <source>
        <strain evidence="6 7">MIT 97-6194</strain>
    </source>
</reference>
<evidence type="ECO:0000256" key="2">
    <source>
        <dbReference type="ARBA" id="ARBA00022741"/>
    </source>
</evidence>
<dbReference type="InterPro" id="IPR027417">
    <property type="entry name" value="P-loop_NTPase"/>
</dbReference>
<sequence>MQNISIKNLTKSYDKARILRGISLDINAGDFVTLLGSSGCGKTTLLNILGGFSSFDSGEISIDSKVYTHTLNLSPTRIKVFQNYVLLPWKNALNQVIFALKSSLAAANIKKSKGEIKDIALNYLELVGLKEHIYKFPHELSGGQQSRVSIARALSVEPEVLLMDEPFGALDSFTRENLQNELKLIVQRLKTTCIFVTHDVIESMILGSKIVVMNNIEGNIALQITQNREYNKQDSYFNNLQEEIYEALKYPQTTTQEKYVI</sequence>
<evidence type="ECO:0000256" key="1">
    <source>
        <dbReference type="ARBA" id="ARBA00022448"/>
    </source>
</evidence>
<dbReference type="EMBL" id="QBIU01000001">
    <property type="protein sequence ID" value="MWV69673.1"/>
    <property type="molecule type" value="Genomic_DNA"/>
</dbReference>
<keyword evidence="3 6" id="KW-0067">ATP-binding</keyword>
<keyword evidence="1" id="KW-0813">Transport</keyword>
<reference evidence="5 8" key="4">
    <citation type="submission" date="2019-12" db="EMBL/GenBank/DDBJ databases">
        <title>Multi-Generational Helicobacter saguini Isolates.</title>
        <authorList>
            <person name="Mannion A."/>
            <person name="Shen Z."/>
            <person name="Fox J.G."/>
        </authorList>
    </citation>
    <scope>NUCLEOTIDE SEQUENCE [LARGE SCALE GENOMIC DNA]</scope>
    <source>
        <strain evidence="5">16-048</strain>
        <strain evidence="8">16-048 (F4)</strain>
    </source>
</reference>
<dbReference type="InterPro" id="IPR003439">
    <property type="entry name" value="ABC_transporter-like_ATP-bd"/>
</dbReference>
<evidence type="ECO:0000313" key="7">
    <source>
        <dbReference type="Proteomes" id="UP000029714"/>
    </source>
</evidence>
<evidence type="ECO:0000259" key="4">
    <source>
        <dbReference type="PROSITE" id="PS50893"/>
    </source>
</evidence>
<evidence type="ECO:0000256" key="3">
    <source>
        <dbReference type="ARBA" id="ARBA00022840"/>
    </source>
</evidence>
<organism evidence="6 7">
    <name type="scientific">Helicobacter saguini</name>
    <dbReference type="NCBI Taxonomy" id="1548018"/>
    <lineage>
        <taxon>Bacteria</taxon>
        <taxon>Pseudomonadati</taxon>
        <taxon>Campylobacterota</taxon>
        <taxon>Epsilonproteobacteria</taxon>
        <taxon>Campylobacterales</taxon>
        <taxon>Helicobacteraceae</taxon>
        <taxon>Helicobacter</taxon>
    </lineage>
</organism>
<feature type="domain" description="ABC transporter" evidence="4">
    <location>
        <begin position="4"/>
        <end position="242"/>
    </location>
</feature>
<proteinExistence type="predicted"/>
<dbReference type="InterPro" id="IPR017871">
    <property type="entry name" value="ABC_transporter-like_CS"/>
</dbReference>
<dbReference type="Pfam" id="PF00005">
    <property type="entry name" value="ABC_tran"/>
    <property type="match status" value="1"/>
</dbReference>
<dbReference type="SUPFAM" id="SSF52540">
    <property type="entry name" value="P-loop containing nucleoside triphosphate hydrolases"/>
    <property type="match status" value="1"/>
</dbReference>
<evidence type="ECO:0000313" key="6">
    <source>
        <dbReference type="EMBL" id="TLD95523.1"/>
    </source>
</evidence>
<protein>
    <submittedName>
        <fullName evidence="6">ABC transporter ATP-binding protein</fullName>
    </submittedName>
    <submittedName>
        <fullName evidence="5">ATP-binding cassette domain-containing protein</fullName>
    </submittedName>
</protein>
<keyword evidence="7" id="KW-1185">Reference proteome</keyword>
<reference evidence="6" key="3">
    <citation type="submission" date="2018-04" db="EMBL/GenBank/DDBJ databases">
        <authorList>
            <person name="Sheh A."/>
            <person name="Shen Z."/>
            <person name="Mannion A.J."/>
            <person name="Fox J.G."/>
        </authorList>
    </citation>
    <scope>NUCLEOTIDE SEQUENCE</scope>
    <source>
        <strain evidence="6">MIT 97-6194</strain>
    </source>
</reference>
<dbReference type="RefSeq" id="WP_052062655.1">
    <property type="nucleotide sequence ID" value="NZ_JRMP02000002.1"/>
</dbReference>
<keyword evidence="2" id="KW-0547">Nucleotide-binding</keyword>
<dbReference type="Proteomes" id="UP000029714">
    <property type="component" value="Unassembled WGS sequence"/>
</dbReference>
<dbReference type="PROSITE" id="PS00211">
    <property type="entry name" value="ABC_TRANSPORTER_1"/>
    <property type="match status" value="1"/>
</dbReference>
<gene>
    <name evidence="5" type="ORF">DCO61_06590</name>
    <name evidence="6" type="ORF">LS64_001280</name>
</gene>
<comment type="caution">
    <text evidence="6">The sequence shown here is derived from an EMBL/GenBank/DDBJ whole genome shotgun (WGS) entry which is preliminary data.</text>
</comment>
<dbReference type="InterPro" id="IPR003593">
    <property type="entry name" value="AAA+_ATPase"/>
</dbReference>
<dbReference type="GO" id="GO:0005524">
    <property type="term" value="F:ATP binding"/>
    <property type="evidence" value="ECO:0007669"/>
    <property type="project" value="UniProtKB-KW"/>
</dbReference>
<dbReference type="EMBL" id="JRMP02000002">
    <property type="protein sequence ID" value="TLD95523.1"/>
    <property type="molecule type" value="Genomic_DNA"/>
</dbReference>
<dbReference type="Gene3D" id="3.40.50.300">
    <property type="entry name" value="P-loop containing nucleotide triphosphate hydrolases"/>
    <property type="match status" value="1"/>
</dbReference>